<keyword evidence="5 9" id="KW-0269">Exonuclease</keyword>
<dbReference type="GO" id="GO:0008409">
    <property type="term" value="F:5'-3' exonuclease activity"/>
    <property type="evidence" value="ECO:0007669"/>
    <property type="project" value="InterPro"/>
</dbReference>
<dbReference type="GO" id="GO:0003676">
    <property type="term" value="F:nucleic acid binding"/>
    <property type="evidence" value="ECO:0007669"/>
    <property type="project" value="InterPro"/>
</dbReference>
<gene>
    <name evidence="9" type="ORF">BAL341_2698</name>
</gene>
<protein>
    <recommendedName>
        <fullName evidence="2">Single-stranded-DNA-specific exonuclease RecJ</fullName>
    </recommendedName>
</protein>
<evidence type="ECO:0000259" key="7">
    <source>
        <dbReference type="Pfam" id="PF02272"/>
    </source>
</evidence>
<dbReference type="PANTHER" id="PTHR30255">
    <property type="entry name" value="SINGLE-STRANDED-DNA-SPECIFIC EXONUCLEASE RECJ"/>
    <property type="match status" value="1"/>
</dbReference>
<dbReference type="NCBIfam" id="TIGR00644">
    <property type="entry name" value="recJ"/>
    <property type="match status" value="1"/>
</dbReference>
<dbReference type="InterPro" id="IPR004610">
    <property type="entry name" value="RecJ"/>
</dbReference>
<evidence type="ECO:0000256" key="5">
    <source>
        <dbReference type="ARBA" id="ARBA00022839"/>
    </source>
</evidence>
<evidence type="ECO:0000256" key="4">
    <source>
        <dbReference type="ARBA" id="ARBA00022801"/>
    </source>
</evidence>
<keyword evidence="4 9" id="KW-0378">Hydrolase</keyword>
<feature type="domain" description="DHHA1" evidence="7">
    <location>
        <begin position="360"/>
        <end position="453"/>
    </location>
</feature>
<evidence type="ECO:0000259" key="6">
    <source>
        <dbReference type="Pfam" id="PF01368"/>
    </source>
</evidence>
<dbReference type="FunFam" id="3.90.1640.30:FF:000001">
    <property type="entry name" value="Single-stranded-DNA-specific exonuclease RecJ"/>
    <property type="match status" value="1"/>
</dbReference>
<dbReference type="InterPro" id="IPR038763">
    <property type="entry name" value="DHH_sf"/>
</dbReference>
<evidence type="ECO:0000256" key="1">
    <source>
        <dbReference type="ARBA" id="ARBA00005915"/>
    </source>
</evidence>
<evidence type="ECO:0000313" key="9">
    <source>
        <dbReference type="EMBL" id="VHO05614.1"/>
    </source>
</evidence>
<accession>A0A486XSS1</accession>
<evidence type="ECO:0000256" key="2">
    <source>
        <dbReference type="ARBA" id="ARBA00019841"/>
    </source>
</evidence>
<dbReference type="Pfam" id="PF02272">
    <property type="entry name" value="DHHA1"/>
    <property type="match status" value="1"/>
</dbReference>
<dbReference type="InterPro" id="IPR051673">
    <property type="entry name" value="SSDNA_exonuclease_RecJ"/>
</dbReference>
<comment type="similarity">
    <text evidence="1">Belongs to the RecJ family.</text>
</comment>
<dbReference type="InterPro" id="IPR041122">
    <property type="entry name" value="RecJ_OB"/>
</dbReference>
<sequence>MSGVNRFIQRRVLPGVLPSLSGIAHPVLQRIYASRGVTAASELERSAASLLPFSELKGMDSAVALLLSALEQQQQLVIVGDFDADGATSTAVLLSGLKALGFKRVEYLVPNRFEYGYGLTPEMAELAVAQGAELIITVDNGISAIDGVALAKKAGVKVLVTDHHLAGTELPAADAIVNPNQPGCRFPSKALAGVGVAFYLLLALRAALRERQYFSANGLAEPNLAELLDLVALGTVADVVPLDANNRILVYQGLMRIRAGKCRPGIQALIDVANRSSSKLTASDFGFALAPRLNAAGRLDDMSLGISCLLANDLGLARQYAAELDSLNVERRAIEQSMQTEAQAFLSQLAFDGNELPECLCLYRHDWHQGVIGILAGRIKEQFHRPTIVFAQGDEGELKGSARSINGLHIRDLLEEISSQYPGLIKKFGGHAMAAGLTISAERLDTFKLALSLTVKKHLTPEQLTAVIYTDGELPADCFDLGFAQLLQNAGPWGQAFPEPVFDGEFSLINQKMLADRHLKMMLQTADGKLVDAIWFNADNKAWPNVNVQKVQLAYQLDINEFRDKQNLQLIVRHMLAL</sequence>
<dbReference type="Gene3D" id="3.90.1640.30">
    <property type="match status" value="1"/>
</dbReference>
<dbReference type="InterPro" id="IPR003156">
    <property type="entry name" value="DHHA1_dom"/>
</dbReference>
<evidence type="ECO:0000256" key="3">
    <source>
        <dbReference type="ARBA" id="ARBA00022722"/>
    </source>
</evidence>
<keyword evidence="3" id="KW-0540">Nuclease</keyword>
<evidence type="ECO:0000259" key="8">
    <source>
        <dbReference type="Pfam" id="PF17768"/>
    </source>
</evidence>
<reference evidence="9" key="1">
    <citation type="submission" date="2019-04" db="EMBL/GenBank/DDBJ databases">
        <authorList>
            <person name="Brambilla D."/>
        </authorList>
    </citation>
    <scope>NUCLEOTIDE SEQUENCE</scope>
    <source>
        <strain evidence="9">BAL1</strain>
    </source>
</reference>
<dbReference type="GO" id="GO:0006310">
    <property type="term" value="P:DNA recombination"/>
    <property type="evidence" value="ECO:0007669"/>
    <property type="project" value="InterPro"/>
</dbReference>
<dbReference type="InterPro" id="IPR001667">
    <property type="entry name" value="DDH_dom"/>
</dbReference>
<dbReference type="EMBL" id="CAAJGR010000130">
    <property type="protein sequence ID" value="VHO05614.1"/>
    <property type="molecule type" value="Genomic_DNA"/>
</dbReference>
<organism evidence="9">
    <name type="scientific">Rheinheimera sp. BAL341</name>
    <dbReference type="NCBI Taxonomy" id="1708203"/>
    <lineage>
        <taxon>Bacteria</taxon>
        <taxon>Pseudomonadati</taxon>
        <taxon>Pseudomonadota</taxon>
        <taxon>Gammaproteobacteria</taxon>
        <taxon>Chromatiales</taxon>
        <taxon>Chromatiaceae</taxon>
        <taxon>Rheinheimera</taxon>
    </lineage>
</organism>
<dbReference type="Pfam" id="PF01368">
    <property type="entry name" value="DHH"/>
    <property type="match status" value="1"/>
</dbReference>
<dbReference type="Gene3D" id="3.10.310.30">
    <property type="match status" value="1"/>
</dbReference>
<name>A0A486XSS1_9GAMM</name>
<dbReference type="GO" id="GO:0006281">
    <property type="term" value="P:DNA repair"/>
    <property type="evidence" value="ECO:0007669"/>
    <property type="project" value="InterPro"/>
</dbReference>
<dbReference type="Pfam" id="PF17768">
    <property type="entry name" value="RecJ_OB"/>
    <property type="match status" value="1"/>
</dbReference>
<feature type="domain" description="RecJ OB" evidence="8">
    <location>
        <begin position="470"/>
        <end position="574"/>
    </location>
</feature>
<feature type="domain" description="DDH" evidence="6">
    <location>
        <begin position="76"/>
        <end position="235"/>
    </location>
</feature>
<dbReference type="AlphaFoldDB" id="A0A486XSS1"/>
<dbReference type="SUPFAM" id="SSF64182">
    <property type="entry name" value="DHH phosphoesterases"/>
    <property type="match status" value="1"/>
</dbReference>
<dbReference type="PANTHER" id="PTHR30255:SF2">
    <property type="entry name" value="SINGLE-STRANDED-DNA-SPECIFIC EXONUCLEASE RECJ"/>
    <property type="match status" value="1"/>
</dbReference>
<proteinExistence type="inferred from homology"/>